<keyword evidence="2" id="KW-1185">Reference proteome</keyword>
<dbReference type="Proteomes" id="UP001732700">
    <property type="component" value="Chromosome 7D"/>
</dbReference>
<reference evidence="1" key="2">
    <citation type="submission" date="2025-09" db="UniProtKB">
        <authorList>
            <consortium name="EnsemblPlants"/>
        </authorList>
    </citation>
    <scope>IDENTIFICATION</scope>
</reference>
<evidence type="ECO:0000313" key="1">
    <source>
        <dbReference type="EnsemblPlants" id="AVESA.00010b.r2.7DG1354290.1.CDS.1"/>
    </source>
</evidence>
<name>A0ACD6A8C1_AVESA</name>
<organism evidence="1 2">
    <name type="scientific">Avena sativa</name>
    <name type="common">Oat</name>
    <dbReference type="NCBI Taxonomy" id="4498"/>
    <lineage>
        <taxon>Eukaryota</taxon>
        <taxon>Viridiplantae</taxon>
        <taxon>Streptophyta</taxon>
        <taxon>Embryophyta</taxon>
        <taxon>Tracheophyta</taxon>
        <taxon>Spermatophyta</taxon>
        <taxon>Magnoliopsida</taxon>
        <taxon>Liliopsida</taxon>
        <taxon>Poales</taxon>
        <taxon>Poaceae</taxon>
        <taxon>BOP clade</taxon>
        <taxon>Pooideae</taxon>
        <taxon>Poodae</taxon>
        <taxon>Poeae</taxon>
        <taxon>Poeae Chloroplast Group 1 (Aveneae type)</taxon>
        <taxon>Aveninae</taxon>
        <taxon>Avena</taxon>
    </lineage>
</organism>
<reference evidence="1" key="1">
    <citation type="submission" date="2021-05" db="EMBL/GenBank/DDBJ databases">
        <authorList>
            <person name="Scholz U."/>
            <person name="Mascher M."/>
            <person name="Fiebig A."/>
        </authorList>
    </citation>
    <scope>NUCLEOTIDE SEQUENCE [LARGE SCALE GENOMIC DNA]</scope>
</reference>
<proteinExistence type="predicted"/>
<evidence type="ECO:0000313" key="2">
    <source>
        <dbReference type="Proteomes" id="UP001732700"/>
    </source>
</evidence>
<dbReference type="EnsemblPlants" id="AVESA.00010b.r2.7DG1354290.1">
    <property type="protein sequence ID" value="AVESA.00010b.r2.7DG1354290.1.CDS.1"/>
    <property type="gene ID" value="AVESA.00010b.r2.7DG1354290"/>
</dbReference>
<protein>
    <submittedName>
        <fullName evidence="1">Uncharacterized protein</fullName>
    </submittedName>
</protein>
<sequence>MAMDSIILKRKLRSLCIAGELSEAVSLLHRSAVRPAPSTYALLLQECVNRKDAKLGKRMHARMVSTGYRCGHYIATKLLIFYAKIGELGVARILFDGMPTRGVVAWNTLISACTRGRLEARAVEMFASMRAEGLRPDQFTFASVLCACARLAALEHGRRVHGVMAKSSPVVAGNVFANSALVDMYLKCSSAEDARRAFAAAPEKNVTMWTAVISGHGQHGHVREALELFSQMTLDGFRPNDVTFLALLSACAHGGLVDEGLRYFSSMPSDYGLTPKGEHYAAVVDMLGRDGRLHDAYELVKNLPDCQEHSVVWGTLLGACRKHGGDVRLVELVARRFFRLQPGNSGKYVVLANTYAACDMWDSVASMHEAMKLLGIRKDPAWSAVEVQGKKHIFLARDTYHGECSAIYEACNALARSITEQSVGAIDGISHGSSSEM</sequence>
<accession>A0ACD6A8C1</accession>